<dbReference type="Proteomes" id="UP000509429">
    <property type="component" value="Chromosome"/>
</dbReference>
<dbReference type="KEGG" id="reo:HUE58_01900"/>
<name>A0A6N0HNP0_9GAMM</name>
<dbReference type="EMBL" id="CP054490">
    <property type="protein sequence ID" value="QKQ23946.1"/>
    <property type="molecule type" value="Genomic_DNA"/>
</dbReference>
<dbReference type="AlphaFoldDB" id="A0A6N0HNP0"/>
<evidence type="ECO:0000313" key="2">
    <source>
        <dbReference type="Proteomes" id="UP000509429"/>
    </source>
</evidence>
<keyword evidence="2" id="KW-1185">Reference proteome</keyword>
<dbReference type="RefSeq" id="WP_174605386.1">
    <property type="nucleotide sequence ID" value="NZ_CP054490.1"/>
</dbReference>
<sequence>MSPWHAFFTTRKVACEMYEDILCVVACPTDALSKQLTSINDAQMRLARIVDTQ</sequence>
<reference evidence="1 2" key="1">
    <citation type="submission" date="2020-05" db="EMBL/GenBank/DDBJ databases">
        <title>Horizontal transmission and recombination maintain forever young bacterial symbiont genomes.</title>
        <authorList>
            <person name="Russell S.L."/>
            <person name="Pepper-Tunick E."/>
            <person name="Svedberg J."/>
            <person name="Byrne A."/>
            <person name="Ruelas Castillo J."/>
            <person name="Vollmers C."/>
            <person name="Beinart R.A."/>
            <person name="Corbett-Detig R."/>
        </authorList>
    </citation>
    <scope>NUCLEOTIDE SEQUENCE [LARGE SCALE GENOMIC DNA]</scope>
    <source>
        <strain evidence="1">JDF_Ridge</strain>
    </source>
</reference>
<proteinExistence type="predicted"/>
<protein>
    <submittedName>
        <fullName evidence="1">Uncharacterized protein</fullName>
    </submittedName>
</protein>
<gene>
    <name evidence="1" type="ORF">HUE58_01900</name>
</gene>
<evidence type="ECO:0000313" key="1">
    <source>
        <dbReference type="EMBL" id="QKQ23946.1"/>
    </source>
</evidence>
<accession>A0A6N0HNP0</accession>
<organism evidence="1 2">
    <name type="scientific">Candidatus Ruthia endofausta</name>
    <dbReference type="NCBI Taxonomy" id="2738852"/>
    <lineage>
        <taxon>Bacteria</taxon>
        <taxon>Pseudomonadati</taxon>
        <taxon>Pseudomonadota</taxon>
        <taxon>Gammaproteobacteria</taxon>
        <taxon>Candidatus Pseudothioglobaceae</taxon>
        <taxon>Candidatus Ruthturnera</taxon>
    </lineage>
</organism>